<gene>
    <name evidence="1" type="ORF">GCM10020260_21440</name>
</gene>
<comment type="caution">
    <text evidence="1">The sequence shown here is derived from an EMBL/GenBank/DDBJ whole genome shotgun (WGS) entry which is preliminary data.</text>
</comment>
<dbReference type="CDD" id="cd00586">
    <property type="entry name" value="4HBT"/>
    <property type="match status" value="1"/>
</dbReference>
<organism evidence="1 2">
    <name type="scientific">Nesterenkonia halobia</name>
    <dbReference type="NCBI Taxonomy" id="37922"/>
    <lineage>
        <taxon>Bacteria</taxon>
        <taxon>Bacillati</taxon>
        <taxon>Actinomycetota</taxon>
        <taxon>Actinomycetes</taxon>
        <taxon>Micrococcales</taxon>
        <taxon>Micrococcaceae</taxon>
        <taxon>Nesterenkonia</taxon>
    </lineage>
</organism>
<dbReference type="InterPro" id="IPR051490">
    <property type="entry name" value="THEM6_lcsJ_thioesterase"/>
</dbReference>
<keyword evidence="2" id="KW-1185">Reference proteome</keyword>
<accession>A0ABP6RFY3</accession>
<dbReference type="Gene3D" id="3.10.129.10">
    <property type="entry name" value="Hotdog Thioesterase"/>
    <property type="match status" value="1"/>
</dbReference>
<dbReference type="Proteomes" id="UP001501736">
    <property type="component" value="Unassembled WGS sequence"/>
</dbReference>
<proteinExistence type="predicted"/>
<sequence>MHVILRTLLTLLRARRRPALSPWEPGSLTLRALPTDVDLALHINNGQYFSLFDLGRYDLMARAGVWSRMRALGWTPVVQSEQITFRRAVTLMRRFTVHTRMLGFDERCLFFEQRVVVDGEICVRAQIAARLLGPDGPVSREEILAELAALGHEQPEDVDVSEELRSWRAAAALPSTRRPAPHRW</sequence>
<dbReference type="PANTHER" id="PTHR12475:SF4">
    <property type="entry name" value="PROTEIN THEM6"/>
    <property type="match status" value="1"/>
</dbReference>
<evidence type="ECO:0000313" key="2">
    <source>
        <dbReference type="Proteomes" id="UP001501736"/>
    </source>
</evidence>
<evidence type="ECO:0000313" key="1">
    <source>
        <dbReference type="EMBL" id="GAA3286530.1"/>
    </source>
</evidence>
<name>A0ABP6RFY3_9MICC</name>
<dbReference type="RefSeq" id="WP_153144290.1">
    <property type="nucleotide sequence ID" value="NZ_BAAAYG010000009.1"/>
</dbReference>
<dbReference type="Pfam" id="PF13279">
    <property type="entry name" value="4HBT_2"/>
    <property type="match status" value="1"/>
</dbReference>
<reference evidence="2" key="1">
    <citation type="journal article" date="2019" name="Int. J. Syst. Evol. Microbiol.">
        <title>The Global Catalogue of Microorganisms (GCM) 10K type strain sequencing project: providing services to taxonomists for standard genome sequencing and annotation.</title>
        <authorList>
            <consortium name="The Broad Institute Genomics Platform"/>
            <consortium name="The Broad Institute Genome Sequencing Center for Infectious Disease"/>
            <person name="Wu L."/>
            <person name="Ma J."/>
        </authorList>
    </citation>
    <scope>NUCLEOTIDE SEQUENCE [LARGE SCALE GENOMIC DNA]</scope>
    <source>
        <strain evidence="2">JCM 11483</strain>
    </source>
</reference>
<dbReference type="PANTHER" id="PTHR12475">
    <property type="match status" value="1"/>
</dbReference>
<dbReference type="InterPro" id="IPR029069">
    <property type="entry name" value="HotDog_dom_sf"/>
</dbReference>
<protein>
    <submittedName>
        <fullName evidence="1">Acyl-CoA thioesterase</fullName>
    </submittedName>
</protein>
<dbReference type="EMBL" id="BAAAYG010000009">
    <property type="protein sequence ID" value="GAA3286530.1"/>
    <property type="molecule type" value="Genomic_DNA"/>
</dbReference>
<dbReference type="SUPFAM" id="SSF54637">
    <property type="entry name" value="Thioesterase/thiol ester dehydrase-isomerase"/>
    <property type="match status" value="1"/>
</dbReference>